<dbReference type="RefSeq" id="WP_274120310.1">
    <property type="nucleotide sequence ID" value="NZ_JANIAM010000010.1"/>
</dbReference>
<organism evidence="1 2">
    <name type="scientific">Pseudomonas asiatica</name>
    <dbReference type="NCBI Taxonomy" id="2219225"/>
    <lineage>
        <taxon>Bacteria</taxon>
        <taxon>Pseudomonadati</taxon>
        <taxon>Pseudomonadota</taxon>
        <taxon>Gammaproteobacteria</taxon>
        <taxon>Pseudomonadales</taxon>
        <taxon>Pseudomonadaceae</taxon>
        <taxon>Pseudomonas</taxon>
    </lineage>
</organism>
<sequence>MKSIKSISRLTTVRNIDTELAKAPEGSVKARLLAQAKAMGITLEQFEECVYDTVAALTDADQVVGA</sequence>
<reference evidence="1" key="1">
    <citation type="submission" date="2022-07" db="EMBL/GenBank/DDBJ databases">
        <title>Multi-strain Analysis of Pseudomonas putida Reveals Metabolic and Genetic Diversity.</title>
        <authorList>
            <person name="Monk J.M."/>
        </authorList>
    </citation>
    <scope>NUCLEOTIDE SEQUENCE</scope>
    <source>
        <strain evidence="1">17633</strain>
    </source>
</reference>
<dbReference type="Proteomes" id="UP001150728">
    <property type="component" value="Unassembled WGS sequence"/>
</dbReference>
<protein>
    <submittedName>
        <fullName evidence="1">Uncharacterized protein</fullName>
    </submittedName>
</protein>
<dbReference type="AlphaFoldDB" id="A0A9X4I0N6"/>
<evidence type="ECO:0000313" key="1">
    <source>
        <dbReference type="EMBL" id="MDD2112884.1"/>
    </source>
</evidence>
<comment type="caution">
    <text evidence="1">The sequence shown here is derived from an EMBL/GenBank/DDBJ whole genome shotgun (WGS) entry which is preliminary data.</text>
</comment>
<gene>
    <name evidence="1" type="ORF">NP554_13975</name>
</gene>
<name>A0A9X4I0N6_9PSED</name>
<dbReference type="EMBL" id="JANIAM010000010">
    <property type="protein sequence ID" value="MDD2112884.1"/>
    <property type="molecule type" value="Genomic_DNA"/>
</dbReference>
<accession>A0A9X4I0N6</accession>
<evidence type="ECO:0000313" key="2">
    <source>
        <dbReference type="Proteomes" id="UP001150728"/>
    </source>
</evidence>
<proteinExistence type="predicted"/>